<name>A0A5D2ZB62_GOSMU</name>
<dbReference type="Proteomes" id="UP000323597">
    <property type="component" value="Chromosome A05"/>
</dbReference>
<feature type="domain" description="CCHC-type" evidence="2">
    <location>
        <begin position="28"/>
        <end position="43"/>
    </location>
</feature>
<evidence type="ECO:0000259" key="2">
    <source>
        <dbReference type="PROSITE" id="PS50158"/>
    </source>
</evidence>
<dbReference type="AlphaFoldDB" id="A0A5D2ZB62"/>
<keyword evidence="4" id="KW-1185">Reference proteome</keyword>
<dbReference type="GO" id="GO:0008270">
    <property type="term" value="F:zinc ion binding"/>
    <property type="evidence" value="ECO:0007669"/>
    <property type="project" value="UniProtKB-KW"/>
</dbReference>
<dbReference type="GO" id="GO:0003676">
    <property type="term" value="F:nucleic acid binding"/>
    <property type="evidence" value="ECO:0007669"/>
    <property type="project" value="InterPro"/>
</dbReference>
<accession>A0A5D2ZB62</accession>
<dbReference type="EMBL" id="CM017640">
    <property type="protein sequence ID" value="TYJ35413.1"/>
    <property type="molecule type" value="Genomic_DNA"/>
</dbReference>
<gene>
    <name evidence="3" type="ORF">E1A91_A05G234900v1</name>
</gene>
<sequence>MPKERTRRTFRKKKTNPEQNCWWRSDVKCNKCGRQGHLGRICKTQQLQEKTSATAEQYQGATVCCNMFCKQKHF</sequence>
<evidence type="ECO:0000313" key="3">
    <source>
        <dbReference type="EMBL" id="TYJ35413.1"/>
    </source>
</evidence>
<protein>
    <recommendedName>
        <fullName evidence="2">CCHC-type domain-containing protein</fullName>
    </recommendedName>
</protein>
<proteinExistence type="predicted"/>
<reference evidence="3 4" key="1">
    <citation type="submission" date="2019-07" db="EMBL/GenBank/DDBJ databases">
        <title>WGS assembly of Gossypium mustelinum.</title>
        <authorList>
            <person name="Chen Z.J."/>
            <person name="Sreedasyam A."/>
            <person name="Ando A."/>
            <person name="Song Q."/>
            <person name="De L."/>
            <person name="Hulse-Kemp A."/>
            <person name="Ding M."/>
            <person name="Ye W."/>
            <person name="Kirkbride R."/>
            <person name="Jenkins J."/>
            <person name="Plott C."/>
            <person name="Lovell J."/>
            <person name="Lin Y.-M."/>
            <person name="Vaughn R."/>
            <person name="Liu B."/>
            <person name="Li W."/>
            <person name="Simpson S."/>
            <person name="Scheffler B."/>
            <person name="Saski C."/>
            <person name="Grover C."/>
            <person name="Hu G."/>
            <person name="Conover J."/>
            <person name="Carlson J."/>
            <person name="Shu S."/>
            <person name="Boston L."/>
            <person name="Williams M."/>
            <person name="Peterson D."/>
            <person name="Mcgee K."/>
            <person name="Jones D."/>
            <person name="Wendel J."/>
            <person name="Stelly D."/>
            <person name="Grimwood J."/>
            <person name="Schmutz J."/>
        </authorList>
    </citation>
    <scope>NUCLEOTIDE SEQUENCE [LARGE SCALE GENOMIC DNA]</scope>
    <source>
        <strain evidence="3">1408120.09</strain>
    </source>
</reference>
<keyword evidence="1" id="KW-0863">Zinc-finger</keyword>
<organism evidence="3 4">
    <name type="scientific">Gossypium mustelinum</name>
    <name type="common">Cotton</name>
    <name type="synonym">Gossypium caicoense</name>
    <dbReference type="NCBI Taxonomy" id="34275"/>
    <lineage>
        <taxon>Eukaryota</taxon>
        <taxon>Viridiplantae</taxon>
        <taxon>Streptophyta</taxon>
        <taxon>Embryophyta</taxon>
        <taxon>Tracheophyta</taxon>
        <taxon>Spermatophyta</taxon>
        <taxon>Magnoliopsida</taxon>
        <taxon>eudicotyledons</taxon>
        <taxon>Gunneridae</taxon>
        <taxon>Pentapetalae</taxon>
        <taxon>rosids</taxon>
        <taxon>malvids</taxon>
        <taxon>Malvales</taxon>
        <taxon>Malvaceae</taxon>
        <taxon>Malvoideae</taxon>
        <taxon>Gossypium</taxon>
    </lineage>
</organism>
<evidence type="ECO:0000313" key="4">
    <source>
        <dbReference type="Proteomes" id="UP000323597"/>
    </source>
</evidence>
<evidence type="ECO:0000256" key="1">
    <source>
        <dbReference type="PROSITE-ProRule" id="PRU00047"/>
    </source>
</evidence>
<dbReference type="InterPro" id="IPR001878">
    <property type="entry name" value="Znf_CCHC"/>
</dbReference>
<dbReference type="PROSITE" id="PS50158">
    <property type="entry name" value="ZF_CCHC"/>
    <property type="match status" value="1"/>
</dbReference>
<keyword evidence="1" id="KW-0862">Zinc</keyword>
<dbReference type="Pfam" id="PF00098">
    <property type="entry name" value="zf-CCHC"/>
    <property type="match status" value="1"/>
</dbReference>
<keyword evidence="1" id="KW-0479">Metal-binding</keyword>